<dbReference type="AlphaFoldDB" id="A0A2T3XX77"/>
<keyword evidence="1 3" id="KW-0808">Transferase</keyword>
<evidence type="ECO:0000256" key="1">
    <source>
        <dbReference type="ARBA" id="ARBA00022679"/>
    </source>
</evidence>
<sequence length="473" mass="53066">MASLSFAPVLVFRHRYYETRQRATIEYAMTNAISSPAAHAIPEAVPKTLQPPAQAKPMRESVLIIEPNFTGHRWRYAQWAAEAYTEAGYRCLIVTESRNEDHRLARKIVAAGRNDLEIAFVDPPEPWRNALSRLERIQYVRYHRYFRYAYGLLSDFQPVALVVVPYVDYFLYALPFLGSPFGETPWIGITMRATFHHRKVGVKAPDQKVANTVKSLLFRRAMRAPGIRALLSIDPTLPEWSARALGSRGASIRYLADPFPDARADDPARARERLRLSSGPHLLVYGSITERKGIRELVTALEQMSRDEQRASRAPTLVVAGEQDDATREFLAFHAQRLKPAPVLLDLFVTNEMELDLFSACDAVWLGYKGHYGMSGVLVQAYRFKKPVIATADGLIGWFCRSGEMGPVIDDLSPEAIVNAVETVFDDKRSADQSSAATAAIAASTAIGGPSHEQLLERNTLEQFKRTLREAME</sequence>
<dbReference type="InterPro" id="IPR001296">
    <property type="entry name" value="Glyco_trans_1"/>
</dbReference>
<dbReference type="PANTHER" id="PTHR46401:SF2">
    <property type="entry name" value="GLYCOSYLTRANSFERASE WBBK-RELATED"/>
    <property type="match status" value="1"/>
</dbReference>
<comment type="caution">
    <text evidence="3">The sequence shown here is derived from an EMBL/GenBank/DDBJ whole genome shotgun (WGS) entry which is preliminary data.</text>
</comment>
<gene>
    <name evidence="3" type="ORF">C9I57_10365</name>
</gene>
<organism evidence="3 4">
    <name type="scientific">Trinickia symbiotica</name>
    <dbReference type="NCBI Taxonomy" id="863227"/>
    <lineage>
        <taxon>Bacteria</taxon>
        <taxon>Pseudomonadati</taxon>
        <taxon>Pseudomonadota</taxon>
        <taxon>Betaproteobacteria</taxon>
        <taxon>Burkholderiales</taxon>
        <taxon>Burkholderiaceae</taxon>
        <taxon>Trinickia</taxon>
    </lineage>
</organism>
<evidence type="ECO:0000313" key="3">
    <source>
        <dbReference type="EMBL" id="PTB21104.1"/>
    </source>
</evidence>
<dbReference type="GO" id="GO:0016757">
    <property type="term" value="F:glycosyltransferase activity"/>
    <property type="evidence" value="ECO:0007669"/>
    <property type="project" value="InterPro"/>
</dbReference>
<dbReference type="PANTHER" id="PTHR46401">
    <property type="entry name" value="GLYCOSYLTRANSFERASE WBBK-RELATED"/>
    <property type="match status" value="1"/>
</dbReference>
<dbReference type="Gene3D" id="3.40.50.2000">
    <property type="entry name" value="Glycogen Phosphorylase B"/>
    <property type="match status" value="1"/>
</dbReference>
<name>A0A2T3XX77_9BURK</name>
<feature type="domain" description="Glycosyl transferase family 1" evidence="2">
    <location>
        <begin position="279"/>
        <end position="433"/>
    </location>
</feature>
<dbReference type="Proteomes" id="UP000240638">
    <property type="component" value="Unassembled WGS sequence"/>
</dbReference>
<proteinExistence type="predicted"/>
<reference evidence="3 4" key="1">
    <citation type="submission" date="2018-03" db="EMBL/GenBank/DDBJ databases">
        <title>Whole genome analyses suggest that Burkholderia sensu lato contains two further novel genera in the rhizoxinica-symbiotica group Mycetohabitans gen. nov., and Trinickia gen. nov.: implications for the evolution of diazotrophy and nodulation in the Burkholderiaceae.</title>
        <authorList>
            <person name="Estrada De Los Santos P."/>
            <person name="Palmer M."/>
            <person name="Chavez-Ramirez B."/>
            <person name="Steenkamp E.T."/>
            <person name="Hirsch A.M."/>
            <person name="Manyaka P."/>
            <person name="Maluk M."/>
            <person name="Lafos M."/>
            <person name="Crook M."/>
            <person name="Gross E."/>
            <person name="Simon M.F."/>
            <person name="Bueno Dos Reis Junior F."/>
            <person name="Poole P.S."/>
            <person name="Venter S.N."/>
            <person name="James E.K."/>
        </authorList>
    </citation>
    <scope>NUCLEOTIDE SEQUENCE [LARGE SCALE GENOMIC DNA]</scope>
    <source>
        <strain evidence="3 4">JPY-366</strain>
    </source>
</reference>
<dbReference type="SUPFAM" id="SSF53756">
    <property type="entry name" value="UDP-Glycosyltransferase/glycogen phosphorylase"/>
    <property type="match status" value="1"/>
</dbReference>
<dbReference type="Pfam" id="PF00534">
    <property type="entry name" value="Glycos_transf_1"/>
    <property type="match status" value="1"/>
</dbReference>
<dbReference type="EMBL" id="PYUC01000004">
    <property type="protein sequence ID" value="PTB21104.1"/>
    <property type="molecule type" value="Genomic_DNA"/>
</dbReference>
<dbReference type="GO" id="GO:0009103">
    <property type="term" value="P:lipopolysaccharide biosynthetic process"/>
    <property type="evidence" value="ECO:0007669"/>
    <property type="project" value="TreeGrafter"/>
</dbReference>
<evidence type="ECO:0000259" key="2">
    <source>
        <dbReference type="Pfam" id="PF00534"/>
    </source>
</evidence>
<accession>A0A2T3XX77</accession>
<evidence type="ECO:0000313" key="4">
    <source>
        <dbReference type="Proteomes" id="UP000240638"/>
    </source>
</evidence>
<protein>
    <submittedName>
        <fullName evidence="3">Group 1 glycosyl transferase</fullName>
    </submittedName>
</protein>